<evidence type="ECO:0000259" key="3">
    <source>
        <dbReference type="Pfam" id="PF19289"/>
    </source>
</evidence>
<feature type="domain" description="Metalloprotease TldD/E C-terminal" evidence="3">
    <location>
        <begin position="231"/>
        <end position="448"/>
    </location>
</feature>
<feature type="domain" description="Metalloprotease TldD/E N-terminal" evidence="2">
    <location>
        <begin position="25"/>
        <end position="89"/>
    </location>
</feature>
<dbReference type="InterPro" id="IPR036059">
    <property type="entry name" value="TldD/PmbA_sf"/>
</dbReference>
<dbReference type="InterPro" id="IPR035068">
    <property type="entry name" value="TldD/PmbA_N"/>
</dbReference>
<evidence type="ECO:0000256" key="1">
    <source>
        <dbReference type="ARBA" id="ARBA00005836"/>
    </source>
</evidence>
<reference evidence="5 6" key="1">
    <citation type="submission" date="2018-12" db="EMBL/GenBank/DDBJ databases">
        <title>Rubrispira sanarue gen. nov., sp., nov., a member of the order Silvanigrellales, isolated from a brackish lake in Hamamatsu Japan.</title>
        <authorList>
            <person name="Maejima Y."/>
            <person name="Iino T."/>
            <person name="Muraguchi Y."/>
            <person name="Fukuda K."/>
            <person name="Nojiri H."/>
            <person name="Ohkuma M."/>
            <person name="Moriuchi R."/>
            <person name="Dohra H."/>
            <person name="Kimbara K."/>
            <person name="Shintani M."/>
        </authorList>
    </citation>
    <scope>NUCLEOTIDE SEQUENCE [LARGE SCALE GENOMIC DNA]</scope>
    <source>
        <strain evidence="5 6">RF1110005</strain>
    </source>
</reference>
<dbReference type="Pfam" id="PF19290">
    <property type="entry name" value="PmbA_TldD_2nd"/>
    <property type="match status" value="1"/>
</dbReference>
<dbReference type="PANTHER" id="PTHR43421">
    <property type="entry name" value="METALLOPROTEASE PMBA"/>
    <property type="match status" value="1"/>
</dbReference>
<dbReference type="EMBL" id="AP019368">
    <property type="protein sequence ID" value="BBH52097.1"/>
    <property type="molecule type" value="Genomic_DNA"/>
</dbReference>
<dbReference type="Pfam" id="PF01523">
    <property type="entry name" value="PmbA_TldD_1st"/>
    <property type="match status" value="1"/>
</dbReference>
<dbReference type="Gene3D" id="3.30.2290.10">
    <property type="entry name" value="PmbA/TldD superfamily"/>
    <property type="match status" value="1"/>
</dbReference>
<accession>A0A4V0P260</accession>
<dbReference type="Pfam" id="PF19289">
    <property type="entry name" value="PmbA_TldD_3rd"/>
    <property type="match status" value="1"/>
</dbReference>
<evidence type="ECO:0000259" key="2">
    <source>
        <dbReference type="Pfam" id="PF01523"/>
    </source>
</evidence>
<dbReference type="InterPro" id="IPR045570">
    <property type="entry name" value="Metalloprtase-TldD/E_cen_dom"/>
</dbReference>
<dbReference type="AlphaFoldDB" id="A0A4V0P260"/>
<name>A0A4V0P260_FLUSA</name>
<evidence type="ECO:0000259" key="4">
    <source>
        <dbReference type="Pfam" id="PF19290"/>
    </source>
</evidence>
<evidence type="ECO:0000313" key="6">
    <source>
        <dbReference type="Proteomes" id="UP000291236"/>
    </source>
</evidence>
<keyword evidence="6" id="KW-1185">Reference proteome</keyword>
<feature type="domain" description="Metalloprotease TldD/E central" evidence="4">
    <location>
        <begin position="124"/>
        <end position="223"/>
    </location>
</feature>
<proteinExistence type="inferred from homology"/>
<comment type="similarity">
    <text evidence="1">Belongs to the peptidase U62 family.</text>
</comment>
<dbReference type="KEGG" id="sbf:JCM31447_05350"/>
<gene>
    <name evidence="5" type="ORF">JCM31447_05350</name>
</gene>
<dbReference type="InterPro" id="IPR047657">
    <property type="entry name" value="PmbA"/>
</dbReference>
<evidence type="ECO:0000313" key="5">
    <source>
        <dbReference type="EMBL" id="BBH52097.1"/>
    </source>
</evidence>
<dbReference type="Proteomes" id="UP000291236">
    <property type="component" value="Chromosome"/>
</dbReference>
<dbReference type="PANTHER" id="PTHR43421:SF1">
    <property type="entry name" value="METALLOPROTEASE PMBA"/>
    <property type="match status" value="1"/>
</dbReference>
<dbReference type="SUPFAM" id="SSF111283">
    <property type="entry name" value="Putative modulator of DNA gyrase, PmbA/TldD"/>
    <property type="match status" value="1"/>
</dbReference>
<dbReference type="GO" id="GO:0006508">
    <property type="term" value="P:proteolysis"/>
    <property type="evidence" value="ECO:0007669"/>
    <property type="project" value="InterPro"/>
</dbReference>
<dbReference type="RefSeq" id="WP_130606249.1">
    <property type="nucleotide sequence ID" value="NZ_AP019368.1"/>
</dbReference>
<organism evidence="5 6">
    <name type="scientific">Fluviispira sanaruensis</name>
    <dbReference type="NCBI Taxonomy" id="2493639"/>
    <lineage>
        <taxon>Bacteria</taxon>
        <taxon>Pseudomonadati</taxon>
        <taxon>Bdellovibrionota</taxon>
        <taxon>Oligoflexia</taxon>
        <taxon>Silvanigrellales</taxon>
        <taxon>Silvanigrellaceae</taxon>
        <taxon>Fluviispira</taxon>
    </lineage>
</organism>
<protein>
    <submittedName>
        <fullName evidence="5">TldD/PmbA family protein</fullName>
    </submittedName>
</protein>
<dbReference type="GO" id="GO:0008237">
    <property type="term" value="F:metallopeptidase activity"/>
    <property type="evidence" value="ECO:0007669"/>
    <property type="project" value="InterPro"/>
</dbReference>
<dbReference type="GO" id="GO:0005829">
    <property type="term" value="C:cytosol"/>
    <property type="evidence" value="ECO:0007669"/>
    <property type="project" value="TreeGrafter"/>
</dbReference>
<dbReference type="InterPro" id="IPR002510">
    <property type="entry name" value="Metalloprtase-TldD/E_N"/>
</dbReference>
<dbReference type="OrthoDB" id="9803618at2"/>
<sequence>MSLQIEQLVKETKKIASDLNIEKFDIFGTEKEESSASAKDKKPFSLTSSIRSSLILRVWNQNQQMGVTRTSNLTTEGLSEAFDLAKSSAEFGSRENIYEFSPECHTKTMINHEKKELKELTPIQELMHGAISAEEKILNASLDFKSVPYNKVSEAKSSRFYFNSEGAIKIEENQISFCYFYPLAHEKDRKPRQSGHLELASSFANLDILTCAEKAIKKTKDHLNYTSIQNGKYPVVFSPEAFLDLVNAFANFMNAQNILDKKSLCHQDSIGQALAANDFCLVDSPLHPLNMSKSYFDEEGTPTRELTIIENGVLKNFIHSSFTAKKMGYAVTGHANIGAKVTVSPHFLYIKSSNKNIEKKDYLNENNLIYVESVSALHAGVNELQGSFSLPFDGFYINDKQKVSIEAATVAGDFLSLLKDIYYIGDEEFAVPNGISPIVWVKSLSITGL</sequence>
<dbReference type="InterPro" id="IPR045569">
    <property type="entry name" value="Metalloprtase-TldD/E_C"/>
</dbReference>